<dbReference type="GO" id="GO:0005829">
    <property type="term" value="C:cytosol"/>
    <property type="evidence" value="ECO:0007669"/>
    <property type="project" value="TreeGrafter"/>
</dbReference>
<evidence type="ECO:0000259" key="1">
    <source>
        <dbReference type="Pfam" id="PF16507"/>
    </source>
</evidence>
<dbReference type="Pfam" id="PF16507">
    <property type="entry name" value="HEAT_PSME4_mid"/>
    <property type="match status" value="1"/>
</dbReference>
<name>A0A0M3J1D7_ANISI</name>
<dbReference type="GO" id="GO:0005634">
    <property type="term" value="C:nucleus"/>
    <property type="evidence" value="ECO:0007669"/>
    <property type="project" value="TreeGrafter"/>
</dbReference>
<dbReference type="PANTHER" id="PTHR32170">
    <property type="entry name" value="PROTEASOME ACTIVATOR COMPLEX SUBUNIT 4"/>
    <property type="match status" value="1"/>
</dbReference>
<dbReference type="GO" id="GO:0016504">
    <property type="term" value="F:peptidase activator activity"/>
    <property type="evidence" value="ECO:0007669"/>
    <property type="project" value="InterPro"/>
</dbReference>
<reference evidence="2" key="1">
    <citation type="submission" date="2017-02" db="UniProtKB">
        <authorList>
            <consortium name="WormBaseParasite"/>
        </authorList>
    </citation>
    <scope>IDENTIFICATION</scope>
</reference>
<dbReference type="InterPro" id="IPR035309">
    <property type="entry name" value="PSME4"/>
</dbReference>
<organism evidence="2">
    <name type="scientific">Anisakis simplex</name>
    <name type="common">Herring worm</name>
    <dbReference type="NCBI Taxonomy" id="6269"/>
    <lineage>
        <taxon>Eukaryota</taxon>
        <taxon>Metazoa</taxon>
        <taxon>Ecdysozoa</taxon>
        <taxon>Nematoda</taxon>
        <taxon>Chromadorea</taxon>
        <taxon>Rhabditida</taxon>
        <taxon>Spirurina</taxon>
        <taxon>Ascaridomorpha</taxon>
        <taxon>Ascaridoidea</taxon>
        <taxon>Anisakidae</taxon>
        <taxon>Anisakis</taxon>
        <taxon>Anisakis simplex complex</taxon>
    </lineage>
</organism>
<sequence>LYEFVSDTIYDSRVAADTIAEMVFCAVRTYPAESLERFLNLIMRKLSAAITEETYNEEEVDSTIIWYLVLATQLVRVSGLYVVRYKDRVLQLLRLIVPLRCRNAYELSCSALENVLIVLTSVYSDNNELNREVLDQPLEKYLPVRNWAKTANRNSLSMRWHIPNEDEMRLAGAILDEFFYPELEKLNNPDSLSKTEMLQSLAVVSSCLSGISASLPALSGPLLKFIDTPVKFYPFEFLAAPSSLKPPTRNGENIRDFVLSRMTAVADYLLRNREEDTKSLSAVCKILYIILFQRGIDKAKYEAQNQNYSVSKRIVGDSVRGNRANIELVTFEYILLQHNKRLLARSGYLVTERHLQTMKLLVRISTSAYSAVRIEAQRVLDCCIQNFPYAYLHIIDDVLPLLKESPDITHKQFKVCLMDQC</sequence>
<evidence type="ECO:0000313" key="2">
    <source>
        <dbReference type="WBParaSite" id="ASIM_0000133401-mRNA-1"/>
    </source>
</evidence>
<dbReference type="InterPro" id="IPR032430">
    <property type="entry name" value="Blm10_mid"/>
</dbReference>
<dbReference type="GO" id="GO:0010499">
    <property type="term" value="P:proteasomal ubiquitin-independent protein catabolic process"/>
    <property type="evidence" value="ECO:0007669"/>
    <property type="project" value="TreeGrafter"/>
</dbReference>
<dbReference type="PANTHER" id="PTHR32170:SF3">
    <property type="entry name" value="PROTEASOME ACTIVATOR COMPLEX SUBUNIT 4"/>
    <property type="match status" value="1"/>
</dbReference>
<feature type="domain" description="Proteasome activator Blm10 middle HEAT repeats region" evidence="1">
    <location>
        <begin position="2"/>
        <end position="213"/>
    </location>
</feature>
<dbReference type="AlphaFoldDB" id="A0A0M3J1D7"/>
<dbReference type="GO" id="GO:0070628">
    <property type="term" value="F:proteasome binding"/>
    <property type="evidence" value="ECO:0007669"/>
    <property type="project" value="InterPro"/>
</dbReference>
<dbReference type="WBParaSite" id="ASIM_0000133401-mRNA-1">
    <property type="protein sequence ID" value="ASIM_0000133401-mRNA-1"/>
    <property type="gene ID" value="ASIM_0000133401"/>
</dbReference>
<accession>A0A0M3J1D7</accession>
<proteinExistence type="predicted"/>
<protein>
    <submittedName>
        <fullName evidence="2">Proteasome activator complex subunit 4 (inferred by orthology to a human protein)</fullName>
    </submittedName>
</protein>